<dbReference type="Proteomes" id="UP000285820">
    <property type="component" value="Unassembled WGS sequence"/>
</dbReference>
<dbReference type="InterPro" id="IPR016377">
    <property type="entry name" value="Sucrose_GGa_phosphorylase-rel"/>
</dbReference>
<dbReference type="RefSeq" id="WP_118091828.1">
    <property type="nucleotide sequence ID" value="NZ_QRUN01000004.1"/>
</dbReference>
<dbReference type="Proteomes" id="UP000266391">
    <property type="component" value="Unassembled WGS sequence"/>
</dbReference>
<evidence type="ECO:0000256" key="3">
    <source>
        <dbReference type="ARBA" id="ARBA00022679"/>
    </source>
</evidence>
<name>A0A396AGK6_9FIRM</name>
<dbReference type="EC" id="2.4.1.329" evidence="4"/>
<dbReference type="SMART" id="SM00642">
    <property type="entry name" value="Aamy"/>
    <property type="match status" value="1"/>
</dbReference>
<dbReference type="CDD" id="cd11355">
    <property type="entry name" value="AmyAc_Sucrose_phosphorylase"/>
    <property type="match status" value="1"/>
</dbReference>
<dbReference type="InterPro" id="IPR006047">
    <property type="entry name" value="GH13_cat_dom"/>
</dbReference>
<evidence type="ECO:0000313" key="10">
    <source>
        <dbReference type="Proteomes" id="UP000266391"/>
    </source>
</evidence>
<dbReference type="Pfam" id="PF00128">
    <property type="entry name" value="Alpha-amylase"/>
    <property type="match status" value="1"/>
</dbReference>
<reference evidence="10 11" key="1">
    <citation type="submission" date="2018-08" db="EMBL/GenBank/DDBJ databases">
        <title>A genome reference for cultivated species of the human gut microbiota.</title>
        <authorList>
            <person name="Zou Y."/>
            <person name="Xue W."/>
            <person name="Luo G."/>
        </authorList>
    </citation>
    <scope>NUCLEOTIDE SEQUENCE [LARGE SCALE GENOMIC DNA]</scope>
    <source>
        <strain evidence="8 11">AF24-4</strain>
        <strain evidence="9 10">AM32-8LB</strain>
    </source>
</reference>
<dbReference type="InterPro" id="IPR022527">
    <property type="entry name" value="Sucrose_phospho"/>
</dbReference>
<feature type="active site" description="Nucleophile" evidence="5">
    <location>
        <position position="195"/>
    </location>
</feature>
<dbReference type="EMBL" id="QSIQ01000001">
    <property type="protein sequence ID" value="RHD06536.1"/>
    <property type="molecule type" value="Genomic_DNA"/>
</dbReference>
<feature type="binding site" evidence="6">
    <location>
        <position position="236"/>
    </location>
    <ligand>
        <name>substrate</name>
    </ligand>
</feature>
<evidence type="ECO:0000256" key="6">
    <source>
        <dbReference type="PIRSR" id="PIRSR003059-2"/>
    </source>
</evidence>
<feature type="binding site" evidence="6">
    <location>
        <begin position="193"/>
        <end position="195"/>
    </location>
    <ligand>
        <name>substrate</name>
    </ligand>
</feature>
<dbReference type="InterPro" id="IPR017853">
    <property type="entry name" value="GH"/>
</dbReference>
<dbReference type="SUPFAM" id="SSF51445">
    <property type="entry name" value="(Trans)glycosidases"/>
    <property type="match status" value="1"/>
</dbReference>
<dbReference type="PIRSF" id="PIRSF003059">
    <property type="entry name" value="Sucrose_phosphorylase"/>
    <property type="match status" value="1"/>
</dbReference>
<feature type="domain" description="Glycosyl hydrolase family 13 catalytic" evidence="7">
    <location>
        <begin position="8"/>
        <end position="429"/>
    </location>
</feature>
<comment type="similarity">
    <text evidence="1 4">Belongs to the glycosyl hydrolase 13 family. Sucrose phosphorylase subfamily.</text>
</comment>
<protein>
    <recommendedName>
        <fullName evidence="4">Sucrose 6(F)-phosphate phosphorylase</fullName>
        <ecNumber evidence="4">2.4.1.329</ecNumber>
    </recommendedName>
</protein>
<accession>A0A396AGK6</accession>
<dbReference type="GO" id="GO:0005975">
    <property type="term" value="P:carbohydrate metabolic process"/>
    <property type="evidence" value="ECO:0007669"/>
    <property type="project" value="InterPro"/>
</dbReference>
<evidence type="ECO:0000256" key="1">
    <source>
        <dbReference type="ARBA" id="ARBA00008452"/>
    </source>
</evidence>
<proteinExistence type="inferred from homology"/>
<comment type="caution">
    <text evidence="9">The sequence shown here is derived from an EMBL/GenBank/DDBJ whole genome shotgun (WGS) entry which is preliminary data.</text>
</comment>
<dbReference type="Gene3D" id="3.90.400.10">
    <property type="entry name" value="Oligo-1,6-glucosidase, Domain 2"/>
    <property type="match status" value="1"/>
</dbReference>
<dbReference type="Gene3D" id="3.20.20.80">
    <property type="entry name" value="Glycosidases"/>
    <property type="match status" value="1"/>
</dbReference>
<dbReference type="PANTHER" id="PTHR38784:SF1">
    <property type="entry name" value="SUCROSE PHOSPHORYLASE"/>
    <property type="match status" value="1"/>
</dbReference>
<dbReference type="AlphaFoldDB" id="A0A396AGK6"/>
<feature type="binding site" evidence="6">
    <location>
        <position position="398"/>
    </location>
    <ligand>
        <name>substrate</name>
    </ligand>
</feature>
<sequence>MGKSVNNEIMLITYADCMGNDLNDLENVLNKYLEGAVGGLHILPFFPSSADRGFAPTTYKEVDPVFGTWENIERLSKKYYLMYDYMINHLSIESDIFKDFIQKKDDSKYKDFFIRYKDFWDGGEPTEEQLGKLYKRKNSPYITVTFADGSQEKLWTTFSEYQIDINCQHSEVAKQFMRDNLTFLCEHGASLIRLDAFAYASKKAGTNCFFIEPDVWNLMDECKEVLEPYHAQLLPEIHEHYFIQKKLEEKSYYTYDFQLPMLLLNAVHFGKTMYLKNWLKICPRKQFTTLDTHDGIGVVDVRYLMPDEEVLATKQKVFELNPDITEVYIKADFEINFKKFDTYQINCTYYSALGEDDNKYLISRAVQFFTPGIPQVYYVGLFAGKNDFELYHKTEQHRDINRHYYSLDEIKTEFERPVVQKMNRLMKFRNTHPAFDGQFMLLNSDDHSLHIRWEKDVEYTELYVDFETFKWNIIYSENGEEKMFI</sequence>
<evidence type="ECO:0000256" key="4">
    <source>
        <dbReference type="PIRNR" id="PIRNR003059"/>
    </source>
</evidence>
<dbReference type="GO" id="GO:0004645">
    <property type="term" value="F:1,4-alpha-oligoglucan phosphorylase activity"/>
    <property type="evidence" value="ECO:0007669"/>
    <property type="project" value="UniProtKB-UniRule"/>
</dbReference>
<organism evidence="9 10">
    <name type="scientific">Roseburia inulinivorans</name>
    <dbReference type="NCBI Taxonomy" id="360807"/>
    <lineage>
        <taxon>Bacteria</taxon>
        <taxon>Bacillati</taxon>
        <taxon>Bacillota</taxon>
        <taxon>Clostridia</taxon>
        <taxon>Lachnospirales</taxon>
        <taxon>Lachnospiraceae</taxon>
        <taxon>Roseburia</taxon>
    </lineage>
</organism>
<evidence type="ECO:0000259" key="7">
    <source>
        <dbReference type="SMART" id="SM00642"/>
    </source>
</evidence>
<keyword evidence="2 4" id="KW-0328">Glycosyltransferase</keyword>
<evidence type="ECO:0000256" key="2">
    <source>
        <dbReference type="ARBA" id="ARBA00022676"/>
    </source>
</evidence>
<evidence type="ECO:0000313" key="8">
    <source>
        <dbReference type="EMBL" id="RGR69962.1"/>
    </source>
</evidence>
<feature type="binding site" evidence="6">
    <location>
        <begin position="293"/>
        <end position="294"/>
    </location>
    <ligand>
        <name>substrate</name>
    </ligand>
</feature>
<feature type="binding site" evidence="6">
    <location>
        <position position="89"/>
    </location>
    <ligand>
        <name>substrate</name>
    </ligand>
</feature>
<dbReference type="EMBL" id="QRUN01000004">
    <property type="protein sequence ID" value="RGR69962.1"/>
    <property type="molecule type" value="Genomic_DNA"/>
</dbReference>
<dbReference type="NCBIfam" id="TIGR03852">
    <property type="entry name" value="sucrose_gtfA"/>
    <property type="match status" value="1"/>
</dbReference>
<keyword evidence="3 4" id="KW-0808">Transferase</keyword>
<feature type="binding site" evidence="6">
    <location>
        <position position="51"/>
    </location>
    <ligand>
        <name>substrate</name>
    </ligand>
</feature>
<evidence type="ECO:0000313" key="11">
    <source>
        <dbReference type="Proteomes" id="UP000285820"/>
    </source>
</evidence>
<feature type="active site" description="Proton donor" evidence="5">
    <location>
        <position position="236"/>
    </location>
</feature>
<dbReference type="InterPro" id="IPR045857">
    <property type="entry name" value="O16G_dom_2"/>
</dbReference>
<evidence type="ECO:0000256" key="5">
    <source>
        <dbReference type="PIRSR" id="PIRSR003059-1"/>
    </source>
</evidence>
<feature type="binding site" evidence="6">
    <location>
        <begin position="341"/>
        <end position="344"/>
    </location>
    <ligand>
        <name>substrate</name>
    </ligand>
</feature>
<evidence type="ECO:0000313" key="9">
    <source>
        <dbReference type="EMBL" id="RHD06536.1"/>
    </source>
</evidence>
<dbReference type="PANTHER" id="PTHR38784">
    <property type="entry name" value="SUCROSE PHOSPHORYLASE"/>
    <property type="match status" value="1"/>
</dbReference>
<gene>
    <name evidence="9" type="primary">gtfA</name>
    <name evidence="9" type="ORF">DW813_01310</name>
    <name evidence="8" type="ORF">DWY29_04550</name>
</gene>
<comment type="catalytic activity">
    <reaction evidence="4">
        <text>sucrose 6(F)-phosphate + phosphate = beta-D-fructose 6-phosphate + alpha-D-glucose 1-phosphate</text>
        <dbReference type="Rhea" id="RHEA:38863"/>
        <dbReference type="ChEBI" id="CHEBI:43474"/>
        <dbReference type="ChEBI" id="CHEBI:57634"/>
        <dbReference type="ChEBI" id="CHEBI:57723"/>
        <dbReference type="ChEBI" id="CHEBI:58601"/>
        <dbReference type="EC" id="2.4.1.329"/>
    </reaction>
</comment>